<dbReference type="InterPro" id="IPR011012">
    <property type="entry name" value="Longin-like_dom_sf"/>
</dbReference>
<evidence type="ECO:0000256" key="14">
    <source>
        <dbReference type="ARBA" id="ARBA00024173"/>
    </source>
</evidence>
<keyword evidence="11" id="KW-0333">Golgi apparatus</keyword>
<evidence type="ECO:0000256" key="9">
    <source>
        <dbReference type="ARBA" id="ARBA00022927"/>
    </source>
</evidence>
<evidence type="ECO:0000256" key="16">
    <source>
        <dbReference type="ARBA" id="ARBA00024188"/>
    </source>
</evidence>
<feature type="transmembrane region" description="Helical" evidence="20">
    <location>
        <begin position="199"/>
        <end position="217"/>
    </location>
</feature>
<evidence type="ECO:0000256" key="1">
    <source>
        <dbReference type="ARBA" id="ARBA00004163"/>
    </source>
</evidence>
<dbReference type="SUPFAM" id="SSF58038">
    <property type="entry name" value="SNARE fusion complex"/>
    <property type="match status" value="1"/>
</dbReference>
<comment type="function">
    <text evidence="14">SNARE involved in targeting and fusion of ER-derived transport vesicles with the Golgi complex as well as Golgi-derived retrograde transport vesicles with the ER.</text>
</comment>
<dbReference type="PROSITE" id="PS50859">
    <property type="entry name" value="LONGIN"/>
    <property type="match status" value="1"/>
</dbReference>
<dbReference type="InterPro" id="IPR010908">
    <property type="entry name" value="Longin_dom"/>
</dbReference>
<accession>A0A813ZN96</accession>
<evidence type="ECO:0000256" key="13">
    <source>
        <dbReference type="ARBA" id="ARBA00023136"/>
    </source>
</evidence>
<dbReference type="GO" id="GO:0006888">
    <property type="term" value="P:endoplasmic reticulum to Golgi vesicle-mediated transport"/>
    <property type="evidence" value="ECO:0007669"/>
    <property type="project" value="InterPro"/>
</dbReference>
<name>A0A813ZN96_ADIRI</name>
<evidence type="ECO:0000256" key="19">
    <source>
        <dbReference type="PROSITE-ProRule" id="PRU00290"/>
    </source>
</evidence>
<dbReference type="EMBL" id="CAJNOR010000390">
    <property type="protein sequence ID" value="CAF0900339.1"/>
    <property type="molecule type" value="Genomic_DNA"/>
</dbReference>
<dbReference type="GO" id="GO:0005789">
    <property type="term" value="C:endoplasmic reticulum membrane"/>
    <property type="evidence" value="ECO:0007669"/>
    <property type="project" value="UniProtKB-SubCell"/>
</dbReference>
<dbReference type="PANTHER" id="PTHR45837">
    <property type="entry name" value="VESICLE-TRAFFICKING PROTEIN SEC22B"/>
    <property type="match status" value="1"/>
</dbReference>
<dbReference type="InterPro" id="IPR042855">
    <property type="entry name" value="V_SNARE_CC"/>
</dbReference>
<dbReference type="GO" id="GO:0033116">
    <property type="term" value="C:endoplasmic reticulum-Golgi intermediate compartment membrane"/>
    <property type="evidence" value="ECO:0007669"/>
    <property type="project" value="UniProtKB-SubCell"/>
</dbReference>
<keyword evidence="10 20" id="KW-1133">Transmembrane helix</keyword>
<comment type="similarity">
    <text evidence="4">Belongs to the synaptobrevin family.</text>
</comment>
<dbReference type="CDD" id="cd15866">
    <property type="entry name" value="R-SNARE_SEC22"/>
    <property type="match status" value="1"/>
</dbReference>
<evidence type="ECO:0000256" key="2">
    <source>
        <dbReference type="ARBA" id="ARBA00004198"/>
    </source>
</evidence>
<dbReference type="SMART" id="SM01270">
    <property type="entry name" value="Longin"/>
    <property type="match status" value="1"/>
</dbReference>
<dbReference type="CDD" id="cd14824">
    <property type="entry name" value="Longin"/>
    <property type="match status" value="1"/>
</dbReference>
<keyword evidence="7" id="KW-0256">Endoplasmic reticulum</keyword>
<keyword evidence="9" id="KW-0653">Protein transport</keyword>
<evidence type="ECO:0000256" key="12">
    <source>
        <dbReference type="ARBA" id="ARBA00023054"/>
    </source>
</evidence>
<evidence type="ECO:0000259" key="22">
    <source>
        <dbReference type="PROSITE" id="PS50892"/>
    </source>
</evidence>
<dbReference type="Gene3D" id="1.20.5.110">
    <property type="match status" value="1"/>
</dbReference>
<evidence type="ECO:0000256" key="18">
    <source>
        <dbReference type="ARBA" id="ARBA00033315"/>
    </source>
</evidence>
<evidence type="ECO:0000256" key="6">
    <source>
        <dbReference type="ARBA" id="ARBA00022692"/>
    </source>
</evidence>
<keyword evidence="13 20" id="KW-0472">Membrane</keyword>
<dbReference type="GO" id="GO:0015031">
    <property type="term" value="P:protein transport"/>
    <property type="evidence" value="ECO:0007669"/>
    <property type="project" value="UniProtKB-KW"/>
</dbReference>
<evidence type="ECO:0000256" key="8">
    <source>
        <dbReference type="ARBA" id="ARBA00022892"/>
    </source>
</evidence>
<organism evidence="23 24">
    <name type="scientific">Adineta ricciae</name>
    <name type="common">Rotifer</name>
    <dbReference type="NCBI Taxonomy" id="249248"/>
    <lineage>
        <taxon>Eukaryota</taxon>
        <taxon>Metazoa</taxon>
        <taxon>Spiralia</taxon>
        <taxon>Gnathifera</taxon>
        <taxon>Rotifera</taxon>
        <taxon>Eurotatoria</taxon>
        <taxon>Bdelloidea</taxon>
        <taxon>Adinetida</taxon>
        <taxon>Adinetidae</taxon>
        <taxon>Adineta</taxon>
    </lineage>
</organism>
<keyword evidence="6 20" id="KW-0812">Transmembrane</keyword>
<feature type="domain" description="V-SNARE coiled-coil homology" evidence="22">
    <location>
        <begin position="137"/>
        <end position="197"/>
    </location>
</feature>
<dbReference type="Proteomes" id="UP000663828">
    <property type="component" value="Unassembled WGS sequence"/>
</dbReference>
<keyword evidence="5" id="KW-0813">Transport</keyword>
<evidence type="ECO:0000256" key="7">
    <source>
        <dbReference type="ARBA" id="ARBA00022824"/>
    </source>
</evidence>
<evidence type="ECO:0000256" key="15">
    <source>
        <dbReference type="ARBA" id="ARBA00024187"/>
    </source>
</evidence>
<evidence type="ECO:0000256" key="3">
    <source>
        <dbReference type="ARBA" id="ARBA00004223"/>
    </source>
</evidence>
<evidence type="ECO:0000256" key="5">
    <source>
        <dbReference type="ARBA" id="ARBA00022448"/>
    </source>
</evidence>
<dbReference type="Gene3D" id="3.30.450.50">
    <property type="entry name" value="Longin domain"/>
    <property type="match status" value="1"/>
</dbReference>
<reference evidence="23" key="1">
    <citation type="submission" date="2021-02" db="EMBL/GenBank/DDBJ databases">
        <authorList>
            <person name="Nowell W R."/>
        </authorList>
    </citation>
    <scope>NUCLEOTIDE SEQUENCE</scope>
</reference>
<feature type="domain" description="Longin" evidence="21">
    <location>
        <begin position="6"/>
        <end position="121"/>
    </location>
</feature>
<keyword evidence="8" id="KW-0931">ER-Golgi transport</keyword>
<dbReference type="Pfam" id="PF00957">
    <property type="entry name" value="Synaptobrevin"/>
    <property type="match status" value="1"/>
</dbReference>
<dbReference type="InterPro" id="IPR044565">
    <property type="entry name" value="Sec22"/>
</dbReference>
<evidence type="ECO:0000256" key="11">
    <source>
        <dbReference type="ARBA" id="ARBA00023034"/>
    </source>
</evidence>
<evidence type="ECO:0000313" key="24">
    <source>
        <dbReference type="Proteomes" id="UP000663828"/>
    </source>
</evidence>
<dbReference type="AlphaFoldDB" id="A0A813ZN96"/>
<keyword evidence="12 19" id="KW-0175">Coiled coil</keyword>
<dbReference type="SUPFAM" id="SSF64356">
    <property type="entry name" value="SNARE-like"/>
    <property type="match status" value="1"/>
</dbReference>
<dbReference type="PRINTS" id="PR00219">
    <property type="entry name" value="SYNAPTOBREVN"/>
</dbReference>
<gene>
    <name evidence="23" type="ORF">XAT740_LOCUS7989</name>
</gene>
<evidence type="ECO:0000256" key="17">
    <source>
        <dbReference type="ARBA" id="ARBA00024248"/>
    </source>
</evidence>
<dbReference type="InterPro" id="IPR001388">
    <property type="entry name" value="Synaptobrevin-like"/>
</dbReference>
<evidence type="ECO:0000259" key="21">
    <source>
        <dbReference type="PROSITE" id="PS50859"/>
    </source>
</evidence>
<dbReference type="GO" id="GO:0006890">
    <property type="term" value="P:retrograde vesicle-mediated transport, Golgi to endoplasmic reticulum"/>
    <property type="evidence" value="ECO:0007669"/>
    <property type="project" value="InterPro"/>
</dbReference>
<proteinExistence type="inferred from homology"/>
<evidence type="ECO:0000313" key="23">
    <source>
        <dbReference type="EMBL" id="CAF0900339.1"/>
    </source>
</evidence>
<sequence>MVLMTMIGRVADGLPLAASVHNDIRDDSGRSGTEYQNQAKSILRRLASNSPSKTSIETDPYIFHCLIDHDVCYITLCEKNFPRKNAYAYLEDLAQEFIAQYGQKIQLAARPYSFIEFDNYIQKMKKQYADSRTSREAMGRLRTDLRDVQNIMVTNIQDVIARGETLENLDKKASNLASLSQQYRKDAVYLNRMSSLTKVGLTVGVIVLLSIIAYVFIF</sequence>
<protein>
    <recommendedName>
        <fullName evidence="17">Vesicle-trafficking protein SEC22b</fullName>
    </recommendedName>
    <alternativeName>
        <fullName evidence="18">SEC22 vesicle-trafficking protein homolog B</fullName>
    </alternativeName>
</protein>
<comment type="subcellular location">
    <subcellularLocation>
        <location evidence="1">Endoplasmic reticulum membrane</location>
        <topology evidence="1">Single-pass type IV membrane protein</topology>
    </subcellularLocation>
    <subcellularLocation>
        <location evidence="15">Endoplasmic reticulum-Golgi intermediate compartment membrane</location>
    </subcellularLocation>
    <subcellularLocation>
        <location evidence="16">Golgi apparatus</location>
        <location evidence="16">cis-Golgi network membrane</location>
    </subcellularLocation>
    <subcellularLocation>
        <location evidence="2">Golgi apparatus</location>
        <location evidence="2">trans-Golgi network membrane</location>
    </subcellularLocation>
    <subcellularLocation>
        <location evidence="3">Melanosome</location>
    </subcellularLocation>
</comment>
<evidence type="ECO:0000256" key="10">
    <source>
        <dbReference type="ARBA" id="ARBA00022989"/>
    </source>
</evidence>
<dbReference type="Pfam" id="PF13774">
    <property type="entry name" value="Longin"/>
    <property type="match status" value="1"/>
</dbReference>
<dbReference type="GO" id="GO:0005794">
    <property type="term" value="C:Golgi apparatus"/>
    <property type="evidence" value="ECO:0007669"/>
    <property type="project" value="UniProtKB-SubCell"/>
</dbReference>
<dbReference type="GO" id="GO:0005484">
    <property type="term" value="F:SNAP receptor activity"/>
    <property type="evidence" value="ECO:0007669"/>
    <property type="project" value="InterPro"/>
</dbReference>
<keyword evidence="24" id="KW-1185">Reference proteome</keyword>
<comment type="caution">
    <text evidence="23">The sequence shown here is derived from an EMBL/GenBank/DDBJ whole genome shotgun (WGS) entry which is preliminary data.</text>
</comment>
<dbReference type="PROSITE" id="PS50892">
    <property type="entry name" value="V_SNARE"/>
    <property type="match status" value="1"/>
</dbReference>
<evidence type="ECO:0000256" key="4">
    <source>
        <dbReference type="ARBA" id="ARBA00008025"/>
    </source>
</evidence>
<evidence type="ECO:0000256" key="20">
    <source>
        <dbReference type="SAM" id="Phobius"/>
    </source>
</evidence>